<sequence length="306" mass="33729">MKMLDKIKGGLFGVAIGDALGATTEFMSRGEIEEQYGYLTEITGGGWLNLKPGETTDDTELTIAVANGLMKNPDNPLGWIGDEIKKWVEKNPRDIGNIIRTTYDCYDGDWFEAAEKAHQVLSGRSAGNGTLMRCLPVALVYGDPAKITEISRLQSKMTHYDDLASEACVLYNRIAHRVLCGESLKTALEEEIQDTRYAEAVKEKPQVPPNGYVENTFKWVLYLLWHASSFEEVVQEAANLGGDSDTIAAISGGLAGLYWGFESIPPQYKEAILIKGELASLAEQLWQVRKNETEKASPERAATPGF</sequence>
<reference evidence="3 4" key="1">
    <citation type="submission" date="2020-12" db="EMBL/GenBank/DDBJ databases">
        <title>WGS of Thermoactinomyces spp.</title>
        <authorList>
            <person name="Cheng K."/>
        </authorList>
    </citation>
    <scope>NUCLEOTIDE SEQUENCE [LARGE SCALE GENOMIC DNA]</scope>
    <source>
        <strain evidence="4">CICC 10650\ACCC 41061</strain>
    </source>
</reference>
<evidence type="ECO:0000313" key="3">
    <source>
        <dbReference type="EMBL" id="MBH8587987.1"/>
    </source>
</evidence>
<evidence type="ECO:0000256" key="1">
    <source>
        <dbReference type="ARBA" id="ARBA00010702"/>
    </source>
</evidence>
<name>A0ABS0QFH6_THEVU</name>
<dbReference type="Gene3D" id="1.10.4080.10">
    <property type="entry name" value="ADP-ribosylation/Crystallin J1"/>
    <property type="match status" value="1"/>
</dbReference>
<protein>
    <submittedName>
        <fullName evidence="3">ADP-ribosylglycohydrolase family protein</fullName>
    </submittedName>
</protein>
<dbReference type="PANTHER" id="PTHR16222:SF24">
    <property type="entry name" value="ADP-RIBOSYLHYDROLASE ARH3"/>
    <property type="match status" value="1"/>
</dbReference>
<comment type="similarity">
    <text evidence="1">Belongs to the ADP-ribosylglycohydrolase family.</text>
</comment>
<keyword evidence="2" id="KW-0378">Hydrolase</keyword>
<comment type="caution">
    <text evidence="3">The sequence shown here is derived from an EMBL/GenBank/DDBJ whole genome shotgun (WGS) entry which is preliminary data.</text>
</comment>
<dbReference type="Proteomes" id="UP000641910">
    <property type="component" value="Unassembled WGS sequence"/>
</dbReference>
<gene>
    <name evidence="3" type="ORF">I8U22_04020</name>
</gene>
<accession>A0ABS0QFH6</accession>
<dbReference type="InterPro" id="IPR050792">
    <property type="entry name" value="ADP-ribosylglycohydrolase"/>
</dbReference>
<dbReference type="PANTHER" id="PTHR16222">
    <property type="entry name" value="ADP-RIBOSYLGLYCOHYDROLASE"/>
    <property type="match status" value="1"/>
</dbReference>
<dbReference type="SUPFAM" id="SSF101478">
    <property type="entry name" value="ADP-ribosylglycohydrolase"/>
    <property type="match status" value="1"/>
</dbReference>
<dbReference type="InterPro" id="IPR036705">
    <property type="entry name" value="Ribosyl_crysJ1_sf"/>
</dbReference>
<keyword evidence="4" id="KW-1185">Reference proteome</keyword>
<organism evidence="3 4">
    <name type="scientific">Thermoactinomyces vulgaris</name>
    <dbReference type="NCBI Taxonomy" id="2026"/>
    <lineage>
        <taxon>Bacteria</taxon>
        <taxon>Bacillati</taxon>
        <taxon>Bacillota</taxon>
        <taxon>Bacilli</taxon>
        <taxon>Bacillales</taxon>
        <taxon>Thermoactinomycetaceae</taxon>
        <taxon>Thermoactinomyces</taxon>
    </lineage>
</organism>
<evidence type="ECO:0000256" key="2">
    <source>
        <dbReference type="ARBA" id="ARBA00022801"/>
    </source>
</evidence>
<evidence type="ECO:0000313" key="4">
    <source>
        <dbReference type="Proteomes" id="UP000641910"/>
    </source>
</evidence>
<dbReference type="EMBL" id="JAECVU010000002">
    <property type="protein sequence ID" value="MBH8587987.1"/>
    <property type="molecule type" value="Genomic_DNA"/>
</dbReference>
<dbReference type="Pfam" id="PF03747">
    <property type="entry name" value="ADP_ribosyl_GH"/>
    <property type="match status" value="1"/>
</dbReference>
<proteinExistence type="inferred from homology"/>
<dbReference type="InterPro" id="IPR005502">
    <property type="entry name" value="Ribosyl_crysJ1"/>
</dbReference>